<feature type="domain" description="Aminoglycoside phosphotransferase" evidence="1">
    <location>
        <begin position="129"/>
        <end position="274"/>
    </location>
</feature>
<evidence type="ECO:0000259" key="1">
    <source>
        <dbReference type="Pfam" id="PF01636"/>
    </source>
</evidence>
<dbReference type="InterPro" id="IPR011009">
    <property type="entry name" value="Kinase-like_dom_sf"/>
</dbReference>
<keyword evidence="3" id="KW-1185">Reference proteome</keyword>
<accession>A0AAE0PLY1</accession>
<dbReference type="AlphaFoldDB" id="A0AAE0PLY1"/>
<reference evidence="2" key="1">
    <citation type="journal article" date="2023" name="Mol. Phylogenet. Evol.">
        <title>Genome-scale phylogeny and comparative genomics of the fungal order Sordariales.</title>
        <authorList>
            <person name="Hensen N."/>
            <person name="Bonometti L."/>
            <person name="Westerberg I."/>
            <person name="Brannstrom I.O."/>
            <person name="Guillou S."/>
            <person name="Cros-Aarteil S."/>
            <person name="Calhoun S."/>
            <person name="Haridas S."/>
            <person name="Kuo A."/>
            <person name="Mondo S."/>
            <person name="Pangilinan J."/>
            <person name="Riley R."/>
            <person name="LaButti K."/>
            <person name="Andreopoulos B."/>
            <person name="Lipzen A."/>
            <person name="Chen C."/>
            <person name="Yan M."/>
            <person name="Daum C."/>
            <person name="Ng V."/>
            <person name="Clum A."/>
            <person name="Steindorff A."/>
            <person name="Ohm R.A."/>
            <person name="Martin F."/>
            <person name="Silar P."/>
            <person name="Natvig D.O."/>
            <person name="Lalanne C."/>
            <person name="Gautier V."/>
            <person name="Ament-Velasquez S.L."/>
            <person name="Kruys A."/>
            <person name="Hutchinson M.I."/>
            <person name="Powell A.J."/>
            <person name="Barry K."/>
            <person name="Miller A.N."/>
            <person name="Grigoriev I.V."/>
            <person name="Debuchy R."/>
            <person name="Gladieux P."/>
            <person name="Hiltunen Thoren M."/>
            <person name="Johannesson H."/>
        </authorList>
    </citation>
    <scope>NUCLEOTIDE SEQUENCE</scope>
    <source>
        <strain evidence="2">FGSC 1904</strain>
    </source>
</reference>
<reference evidence="2" key="2">
    <citation type="submission" date="2023-07" db="EMBL/GenBank/DDBJ databases">
        <authorList>
            <consortium name="Lawrence Berkeley National Laboratory"/>
            <person name="Haridas S."/>
            <person name="Hensen N."/>
            <person name="Bonometti L."/>
            <person name="Westerberg I."/>
            <person name="Brannstrom I.O."/>
            <person name="Guillou S."/>
            <person name="Cros-Aarteil S."/>
            <person name="Calhoun S."/>
            <person name="Kuo A."/>
            <person name="Mondo S."/>
            <person name="Pangilinan J."/>
            <person name="Riley R."/>
            <person name="LaButti K."/>
            <person name="Andreopoulos B."/>
            <person name="Lipzen A."/>
            <person name="Chen C."/>
            <person name="Yanf M."/>
            <person name="Daum C."/>
            <person name="Ng V."/>
            <person name="Clum A."/>
            <person name="Steindorff A."/>
            <person name="Ohm R."/>
            <person name="Martin F."/>
            <person name="Silar P."/>
            <person name="Natvig D."/>
            <person name="Lalanne C."/>
            <person name="Gautier V."/>
            <person name="Ament-velasquez S.L."/>
            <person name="Kruys A."/>
            <person name="Hutchinson M.I."/>
            <person name="Powell A.J."/>
            <person name="Barry K."/>
            <person name="Miller A.N."/>
            <person name="Grigoriev I.V."/>
            <person name="Debuchy R."/>
            <person name="Gladieux P."/>
            <person name="Thoren M.H."/>
            <person name="Johannesson H."/>
        </authorList>
    </citation>
    <scope>NUCLEOTIDE SEQUENCE</scope>
    <source>
        <strain evidence="2">FGSC 1904</strain>
    </source>
</reference>
<dbReference type="Pfam" id="PF01636">
    <property type="entry name" value="APH"/>
    <property type="match status" value="1"/>
</dbReference>
<gene>
    <name evidence="2" type="ORF">B0T20DRAFT_346108</name>
</gene>
<dbReference type="Proteomes" id="UP001281003">
    <property type="component" value="Unassembled WGS sequence"/>
</dbReference>
<dbReference type="EMBL" id="JAUTDP010000002">
    <property type="protein sequence ID" value="KAK3402311.1"/>
    <property type="molecule type" value="Genomic_DNA"/>
</dbReference>
<dbReference type="InterPro" id="IPR002575">
    <property type="entry name" value="Aminoglycoside_PTrfase"/>
</dbReference>
<evidence type="ECO:0000313" key="2">
    <source>
        <dbReference type="EMBL" id="KAK3402311.1"/>
    </source>
</evidence>
<dbReference type="PANTHER" id="PTHR21310">
    <property type="entry name" value="AMINOGLYCOSIDE PHOSPHOTRANSFERASE-RELATED-RELATED"/>
    <property type="match status" value="1"/>
</dbReference>
<comment type="caution">
    <text evidence="2">The sequence shown here is derived from an EMBL/GenBank/DDBJ whole genome shotgun (WGS) entry which is preliminary data.</text>
</comment>
<dbReference type="SUPFAM" id="SSF56112">
    <property type="entry name" value="Protein kinase-like (PK-like)"/>
    <property type="match status" value="1"/>
</dbReference>
<name>A0AAE0PLY1_SORBR</name>
<dbReference type="InterPro" id="IPR051678">
    <property type="entry name" value="AGP_Transferase"/>
</dbReference>
<sequence length="382" mass="43112">MVADVEDEASLTLLSDRAKGIDAALADAAAKKIVTLAAAKNYSVDSEIDAFFTKTSATREACDARARELVGHDNVVPVEVQGVCSYTIYAGSDLEFVVQFRLKSLELKTEITSLATEVYGSLVPEVSFKGILGEEEKGKEQLYVYLMTRMRGMTHLDFILAHGHPENSPENFAWRKTLMEDVASFMALSWKSPQQVSLEYRRRLRETYVADLELLDNSLPIRFRPIIHRCFDALDDIFSLPMVLLHRDFGTCNILVDEATCHLVGVIDWAEAEVCPFGLNLHSLRFLSGKLHLREGWTRYNDYDALQEVFWDTLKREIGGLSEHQLRTIKLARALGLLLSAGFTSRLANEQKPVPIGDDERGRYNMMSLDGFLINPETMFDF</sequence>
<dbReference type="Gene3D" id="3.90.1200.10">
    <property type="match status" value="1"/>
</dbReference>
<proteinExistence type="predicted"/>
<evidence type="ECO:0000313" key="3">
    <source>
        <dbReference type="Proteomes" id="UP001281003"/>
    </source>
</evidence>
<organism evidence="2 3">
    <name type="scientific">Sordaria brevicollis</name>
    <dbReference type="NCBI Taxonomy" id="83679"/>
    <lineage>
        <taxon>Eukaryota</taxon>
        <taxon>Fungi</taxon>
        <taxon>Dikarya</taxon>
        <taxon>Ascomycota</taxon>
        <taxon>Pezizomycotina</taxon>
        <taxon>Sordariomycetes</taxon>
        <taxon>Sordariomycetidae</taxon>
        <taxon>Sordariales</taxon>
        <taxon>Sordariaceae</taxon>
        <taxon>Sordaria</taxon>
    </lineage>
</organism>
<dbReference type="PANTHER" id="PTHR21310:SF15">
    <property type="entry name" value="AMINOGLYCOSIDE PHOSPHOTRANSFERASE DOMAIN-CONTAINING PROTEIN"/>
    <property type="match status" value="1"/>
</dbReference>
<protein>
    <recommendedName>
        <fullName evidence="1">Aminoglycoside phosphotransferase domain-containing protein</fullName>
    </recommendedName>
</protein>